<sequence>MDTDTLIRDLMKAERMPLEKLTRKKQTLEWQRDEYRNVNKLLTELRNMSFDMRLQGTYFSKTTTSSSTSVSATANASASEGTYNVKVERLATAAVRVSQSSISNNPAAKVDPNAKLSTQEGKFNSGFDLNADGMIEFSLVSYNENGTKNQPAPFVFDPTQVSLNDVLKQINDSSLGVRAFYDATADKVVMERTKTGNFNQTTEFLGAEIGYNGTTASFLANTLQMKAGDNSTGTWVSTETGGTNAKFTYNGVLTVEPPTNQYTINNITFNFSEATNTEETITISSNTDKAFDSIMQFVKKYNEVIENLNGKISEEKFRSYQPLTEEEKEAMTEKQVELWEERAKSGLLRSDTIISSGLNQMRVNIYTPHSGAIDGYKQLSDLGISSSSNYRDAGKLSVNETELRNKLRENPEAVWQLFGLNGNTNETKGIARRLQETIDSTIKKIENRAGNNLRTNQQFGIGRNLINVDRQINRFEDRLVQVEDRYWKQFSAMEKAIQKSNQQSMYLMQQFSLGM</sequence>
<comment type="similarity">
    <text evidence="1 5">Belongs to the FliD family.</text>
</comment>
<accession>A0ABR9QF02</accession>
<feature type="domain" description="Flagellar hook-associated protein 2 N-terminal" evidence="6">
    <location>
        <begin position="1"/>
        <end position="94"/>
    </location>
</feature>
<evidence type="ECO:0000313" key="8">
    <source>
        <dbReference type="EMBL" id="MBE4907048.1"/>
    </source>
</evidence>
<keyword evidence="5" id="KW-0964">Secreted</keyword>
<keyword evidence="8" id="KW-0966">Cell projection</keyword>
<evidence type="ECO:0000313" key="9">
    <source>
        <dbReference type="Proteomes" id="UP001516662"/>
    </source>
</evidence>
<keyword evidence="4 5" id="KW-0975">Bacterial flagellum</keyword>
<dbReference type="EMBL" id="JADCLJ010000007">
    <property type="protein sequence ID" value="MBE4907048.1"/>
    <property type="molecule type" value="Genomic_DNA"/>
</dbReference>
<dbReference type="PANTHER" id="PTHR30288:SF0">
    <property type="entry name" value="FLAGELLAR HOOK-ASSOCIATED PROTEIN 2"/>
    <property type="match status" value="1"/>
</dbReference>
<keyword evidence="9" id="KW-1185">Reference proteome</keyword>
<dbReference type="Proteomes" id="UP001516662">
    <property type="component" value="Unassembled WGS sequence"/>
</dbReference>
<dbReference type="Pfam" id="PF07195">
    <property type="entry name" value="FliD_C"/>
    <property type="match status" value="1"/>
</dbReference>
<keyword evidence="8" id="KW-0282">Flagellum</keyword>
<evidence type="ECO:0000256" key="3">
    <source>
        <dbReference type="ARBA" id="ARBA00023054"/>
    </source>
</evidence>
<evidence type="ECO:0000259" key="7">
    <source>
        <dbReference type="Pfam" id="PF07195"/>
    </source>
</evidence>
<comment type="caution">
    <text evidence="8">The sequence shown here is derived from an EMBL/GenBank/DDBJ whole genome shotgun (WGS) entry which is preliminary data.</text>
</comment>
<keyword evidence="8" id="KW-0969">Cilium</keyword>
<evidence type="ECO:0000256" key="1">
    <source>
        <dbReference type="ARBA" id="ARBA00009764"/>
    </source>
</evidence>
<gene>
    <name evidence="8" type="ORF">IMZ08_03125</name>
</gene>
<feature type="domain" description="Flagellar hook-associated protein 2 C-terminal" evidence="7">
    <location>
        <begin position="242"/>
        <end position="502"/>
    </location>
</feature>
<proteinExistence type="inferred from homology"/>
<dbReference type="Pfam" id="PF02465">
    <property type="entry name" value="FliD_N"/>
    <property type="match status" value="1"/>
</dbReference>
<evidence type="ECO:0000256" key="5">
    <source>
        <dbReference type="RuleBase" id="RU362066"/>
    </source>
</evidence>
<evidence type="ECO:0000259" key="6">
    <source>
        <dbReference type="Pfam" id="PF02465"/>
    </source>
</evidence>
<evidence type="ECO:0000256" key="2">
    <source>
        <dbReference type="ARBA" id="ARBA00011255"/>
    </source>
</evidence>
<dbReference type="InterPro" id="IPR003481">
    <property type="entry name" value="FliD_N"/>
</dbReference>
<reference evidence="8 9" key="1">
    <citation type="submission" date="2020-10" db="EMBL/GenBank/DDBJ databases">
        <title>Bacillus sp. HD4P25, an endophyte from a halophyte.</title>
        <authorList>
            <person name="Sun J.-Q."/>
        </authorList>
    </citation>
    <scope>NUCLEOTIDE SEQUENCE [LARGE SCALE GENOMIC DNA]</scope>
    <source>
        <strain evidence="8 9">YIM 93174</strain>
    </source>
</reference>
<comment type="function">
    <text evidence="5">Required for morphogenesis and for the elongation of the flagellar filament by facilitating polymerization of the flagellin monomers at the tip of growing filament. Forms a capping structure, which prevents flagellin subunits (transported through the central channel of the flagellum) from leaking out without polymerization at the distal end.</text>
</comment>
<dbReference type="InterPro" id="IPR040026">
    <property type="entry name" value="FliD"/>
</dbReference>
<keyword evidence="3" id="KW-0175">Coiled coil</keyword>
<dbReference type="NCBIfam" id="NF005833">
    <property type="entry name" value="PRK07737.1"/>
    <property type="match status" value="1"/>
</dbReference>
<organism evidence="8 9">
    <name type="scientific">Litchfieldia luteola</name>
    <dbReference type="NCBI Taxonomy" id="682179"/>
    <lineage>
        <taxon>Bacteria</taxon>
        <taxon>Bacillati</taxon>
        <taxon>Bacillota</taxon>
        <taxon>Bacilli</taxon>
        <taxon>Bacillales</taxon>
        <taxon>Bacillaceae</taxon>
        <taxon>Litchfieldia</taxon>
    </lineage>
</organism>
<dbReference type="InterPro" id="IPR010809">
    <property type="entry name" value="FliD_C"/>
</dbReference>
<comment type="subcellular location">
    <subcellularLocation>
        <location evidence="5">Secreted</location>
    </subcellularLocation>
    <subcellularLocation>
        <location evidence="5">Bacterial flagellum</location>
    </subcellularLocation>
</comment>
<comment type="subunit">
    <text evidence="2 5">Homopentamer.</text>
</comment>
<dbReference type="PANTHER" id="PTHR30288">
    <property type="entry name" value="FLAGELLAR CAP/ASSEMBLY PROTEIN FLID"/>
    <property type="match status" value="1"/>
</dbReference>
<protein>
    <recommendedName>
        <fullName evidence="5">Flagellar hook-associated protein 2</fullName>
        <shortName evidence="5">HAP2</shortName>
    </recommendedName>
    <alternativeName>
        <fullName evidence="5">Flagellar cap protein</fullName>
    </alternativeName>
</protein>
<evidence type="ECO:0000256" key="4">
    <source>
        <dbReference type="ARBA" id="ARBA00023143"/>
    </source>
</evidence>
<name>A0ABR9QF02_9BACI</name>